<evidence type="ECO:0000256" key="9">
    <source>
        <dbReference type="SAM" id="MobiDB-lite"/>
    </source>
</evidence>
<dbReference type="InterPro" id="IPR008146">
    <property type="entry name" value="Gln_synth_cat_dom"/>
</dbReference>
<evidence type="ECO:0000256" key="3">
    <source>
        <dbReference type="ARBA" id="ARBA00022598"/>
    </source>
</evidence>
<comment type="caution">
    <text evidence="12">The sequence shown here is derived from an EMBL/GenBank/DDBJ whole genome shotgun (WGS) entry which is preliminary data.</text>
</comment>
<protein>
    <submittedName>
        <fullName evidence="12">Type III glutamate--ammonia ligase</fullName>
        <ecNumber evidence="12">6.3.1.2</ecNumber>
    </submittedName>
</protein>
<keyword evidence="6" id="KW-0460">Magnesium</keyword>
<comment type="cofactor">
    <cofactor evidence="1">
        <name>Mg(2+)</name>
        <dbReference type="ChEBI" id="CHEBI:18420"/>
    </cofactor>
</comment>
<feature type="domain" description="GS beta-grasp" evidence="10">
    <location>
        <begin position="34"/>
        <end position="118"/>
    </location>
</feature>
<reference evidence="12 13" key="1">
    <citation type="submission" date="2024-03" db="EMBL/GenBank/DDBJ databases">
        <title>Actinomycetospora sp. OC33-EN07, a novel actinomycete isolated from wild orchid (Aerides multiflora).</title>
        <authorList>
            <person name="Suriyachadkun C."/>
        </authorList>
    </citation>
    <scope>NUCLEOTIDE SEQUENCE [LARGE SCALE GENOMIC DNA]</scope>
    <source>
        <strain evidence="12 13">OC33-EN07</strain>
    </source>
</reference>
<dbReference type="PROSITE" id="PS00181">
    <property type="entry name" value="GLNA_ATP"/>
    <property type="match status" value="1"/>
</dbReference>
<feature type="region of interest" description="Disordered" evidence="9">
    <location>
        <begin position="320"/>
        <end position="344"/>
    </location>
</feature>
<dbReference type="SUPFAM" id="SSF55931">
    <property type="entry name" value="Glutamine synthetase/guanido kinase"/>
    <property type="match status" value="1"/>
</dbReference>
<dbReference type="SMART" id="SM01230">
    <property type="entry name" value="Gln-synt_C"/>
    <property type="match status" value="1"/>
</dbReference>
<dbReference type="GO" id="GO:0004356">
    <property type="term" value="F:glutamine synthetase activity"/>
    <property type="evidence" value="ECO:0007669"/>
    <property type="project" value="UniProtKB-EC"/>
</dbReference>
<evidence type="ECO:0000256" key="5">
    <source>
        <dbReference type="ARBA" id="ARBA00022840"/>
    </source>
</evidence>
<dbReference type="Gene3D" id="3.30.590.10">
    <property type="entry name" value="Glutamine synthetase/guanido kinase, catalytic domain"/>
    <property type="match status" value="1"/>
</dbReference>
<keyword evidence="5" id="KW-0067">ATP-binding</keyword>
<dbReference type="InterPro" id="IPR008147">
    <property type="entry name" value="Gln_synt_N"/>
</dbReference>
<dbReference type="PANTHER" id="PTHR43785">
    <property type="entry name" value="GAMMA-GLUTAMYLPUTRESCINE SYNTHETASE"/>
    <property type="match status" value="1"/>
</dbReference>
<evidence type="ECO:0000256" key="4">
    <source>
        <dbReference type="ARBA" id="ARBA00022741"/>
    </source>
</evidence>
<dbReference type="InterPro" id="IPR036651">
    <property type="entry name" value="Gln_synt_N_sf"/>
</dbReference>
<dbReference type="NCBIfam" id="TIGR03105">
    <property type="entry name" value="gln_synth_III"/>
    <property type="match status" value="1"/>
</dbReference>
<evidence type="ECO:0000313" key="13">
    <source>
        <dbReference type="Proteomes" id="UP001369736"/>
    </source>
</evidence>
<comment type="similarity">
    <text evidence="2 7 8">Belongs to the glutamine synthetase family.</text>
</comment>
<evidence type="ECO:0000256" key="7">
    <source>
        <dbReference type="PROSITE-ProRule" id="PRU01330"/>
    </source>
</evidence>
<dbReference type="PROSITE" id="PS51986">
    <property type="entry name" value="GS_BETA_GRASP"/>
    <property type="match status" value="1"/>
</dbReference>
<dbReference type="EMBL" id="JBBEGM010000004">
    <property type="protein sequence ID" value="MEJ2862090.1"/>
    <property type="molecule type" value="Genomic_DNA"/>
</dbReference>
<dbReference type="Pfam" id="PF00120">
    <property type="entry name" value="Gln-synt_C"/>
    <property type="match status" value="1"/>
</dbReference>
<dbReference type="InterPro" id="IPR027303">
    <property type="entry name" value="Gln_synth_gly_rich_site"/>
</dbReference>
<evidence type="ECO:0000256" key="6">
    <source>
        <dbReference type="ARBA" id="ARBA00022842"/>
    </source>
</evidence>
<dbReference type="EC" id="6.3.1.2" evidence="12"/>
<evidence type="ECO:0000259" key="10">
    <source>
        <dbReference type="PROSITE" id="PS51986"/>
    </source>
</evidence>
<dbReference type="PANTHER" id="PTHR43785:SF12">
    <property type="entry name" value="TYPE-1 GLUTAMINE SYNTHETASE 2"/>
    <property type="match status" value="1"/>
</dbReference>
<sequence length="460" mass="49698">MTTDTQAPPDPLRTIPQPESPLAEPSLAERARADGVRFLLAMFVDLTGKPCAKLVPVESADELQHEGVGFAGYAVGAIGQEPCDPDLIAIPDVASYTPLPWVSDGLALVHCDPHVEGEAWHYAPRVILQRVLAKARERRLELFAGAEIEYFLVRRDEAGAVVLADGKDRETKPCYDARGLTRMYEHLTGISEAMNALGWGNYANDHEDANGQFEQNFHYADALTTADRVITARYLISMLAEQRGMTATFMPKPFADRTGSGMHLHLSLWQDGSSRFPDDADPRGLGLSPLAYDFLGGILEHAPGMQAVLAPTVNSYKRTGATSTRSGATWSPRRPTYGGNDRTHFVRIPDGHRIELRGGDGATNPYLALAVALAAGLDGLERGIDPGAPGSGPDAVVRAELPPTLLHAVDALGLDPVVTGGLDAAGPGVAEYFAARKREEFFDWHGTVGPWEHDQYLTAF</sequence>
<dbReference type="PROSITE" id="PS51987">
    <property type="entry name" value="GS_CATALYTIC"/>
    <property type="match status" value="1"/>
</dbReference>
<feature type="domain" description="GS catalytic" evidence="11">
    <location>
        <begin position="124"/>
        <end position="460"/>
    </location>
</feature>
<dbReference type="Gene3D" id="3.10.20.70">
    <property type="entry name" value="Glutamine synthetase, N-terminal domain"/>
    <property type="match status" value="1"/>
</dbReference>
<dbReference type="RefSeq" id="WP_337703447.1">
    <property type="nucleotide sequence ID" value="NZ_JBBEGM010000004.1"/>
</dbReference>
<dbReference type="InterPro" id="IPR017536">
    <property type="entry name" value="Glutamine_synthetase_typeIII"/>
</dbReference>
<evidence type="ECO:0000256" key="8">
    <source>
        <dbReference type="RuleBase" id="RU000384"/>
    </source>
</evidence>
<dbReference type="SUPFAM" id="SSF54368">
    <property type="entry name" value="Glutamine synthetase, N-terminal domain"/>
    <property type="match status" value="1"/>
</dbReference>
<dbReference type="InterPro" id="IPR014746">
    <property type="entry name" value="Gln_synth/guanido_kin_cat_dom"/>
</dbReference>
<evidence type="ECO:0000256" key="1">
    <source>
        <dbReference type="ARBA" id="ARBA00001946"/>
    </source>
</evidence>
<dbReference type="Proteomes" id="UP001369736">
    <property type="component" value="Unassembled WGS sequence"/>
</dbReference>
<accession>A0ABU8M414</accession>
<keyword evidence="3 12" id="KW-0436">Ligase</keyword>
<evidence type="ECO:0000313" key="12">
    <source>
        <dbReference type="EMBL" id="MEJ2862090.1"/>
    </source>
</evidence>
<feature type="region of interest" description="Disordered" evidence="9">
    <location>
        <begin position="1"/>
        <end position="25"/>
    </location>
</feature>
<proteinExistence type="inferred from homology"/>
<gene>
    <name evidence="12" type="primary">glnT</name>
    <name evidence="12" type="ORF">WCD58_13040</name>
</gene>
<evidence type="ECO:0000256" key="2">
    <source>
        <dbReference type="ARBA" id="ARBA00009897"/>
    </source>
</evidence>
<evidence type="ECO:0000259" key="11">
    <source>
        <dbReference type="PROSITE" id="PS51987"/>
    </source>
</evidence>
<keyword evidence="13" id="KW-1185">Reference proteome</keyword>
<feature type="compositionally biased region" description="Polar residues" evidence="9">
    <location>
        <begin position="320"/>
        <end position="329"/>
    </location>
</feature>
<organism evidence="12 13">
    <name type="scientific">Actinomycetospora flava</name>
    <dbReference type="NCBI Taxonomy" id="3129232"/>
    <lineage>
        <taxon>Bacteria</taxon>
        <taxon>Bacillati</taxon>
        <taxon>Actinomycetota</taxon>
        <taxon>Actinomycetes</taxon>
        <taxon>Pseudonocardiales</taxon>
        <taxon>Pseudonocardiaceae</taxon>
        <taxon>Actinomycetospora</taxon>
    </lineage>
</organism>
<name>A0ABU8M414_9PSEU</name>
<keyword evidence="4" id="KW-0547">Nucleotide-binding</keyword>